<dbReference type="PANTHER" id="PTHR30329:SF21">
    <property type="entry name" value="LIPOPROTEIN YIAD-RELATED"/>
    <property type="match status" value="1"/>
</dbReference>
<comment type="subcellular location">
    <subcellularLocation>
        <location evidence="1">Cell outer membrane</location>
    </subcellularLocation>
</comment>
<evidence type="ECO:0000256" key="1">
    <source>
        <dbReference type="ARBA" id="ARBA00004442"/>
    </source>
</evidence>
<proteinExistence type="predicted"/>
<dbReference type="InterPro" id="IPR036737">
    <property type="entry name" value="OmpA-like_sf"/>
</dbReference>
<feature type="signal peptide" evidence="5">
    <location>
        <begin position="1"/>
        <end position="23"/>
    </location>
</feature>
<name>A0A5R8KB16_9BACT</name>
<dbReference type="OrthoDB" id="9815217at2"/>
<evidence type="ECO:0000256" key="4">
    <source>
        <dbReference type="PROSITE-ProRule" id="PRU00473"/>
    </source>
</evidence>
<sequence>MKTVNQCVVATFGVVAFAMAASAADMVKGKDPEGVKRYEGSTLIAHQTPKYDEYFAPQGKERSFGKSNPFGESALKLEGHVERWTYLVPDAERTTLEVFVNYRDEFKRLGLETVYAPGQDEDGWTGPTYGDYASKMQLGQILEYNENEERLMIAKTKDAEPTYYVLFVTSYADGIIPTRLDGVLKKKMPLVQLDVISPTVMEEKMVFVKAEEMKSTLDKSGHIALYGLNFDTDKDELKEESKPSLAEVAKLLKTNPSLKLYVVGHTDNEGSAEYNVDLSKRRAAHIVKALGSEYGIAASRLASHGSGLYCPVATNGTEEGRAKNRRVELVEQ</sequence>
<dbReference type="Pfam" id="PF00691">
    <property type="entry name" value="OmpA"/>
    <property type="match status" value="1"/>
</dbReference>
<dbReference type="Proteomes" id="UP000306196">
    <property type="component" value="Unassembled WGS sequence"/>
</dbReference>
<dbReference type="RefSeq" id="WP_138087647.1">
    <property type="nucleotide sequence ID" value="NZ_VAUV01000013.1"/>
</dbReference>
<comment type="caution">
    <text evidence="7">The sequence shown here is derived from an EMBL/GenBank/DDBJ whole genome shotgun (WGS) entry which is preliminary data.</text>
</comment>
<dbReference type="SUPFAM" id="SSF103088">
    <property type="entry name" value="OmpA-like"/>
    <property type="match status" value="1"/>
</dbReference>
<feature type="chain" id="PRO_5024316797" evidence="5">
    <location>
        <begin position="24"/>
        <end position="332"/>
    </location>
</feature>
<dbReference type="InterPro" id="IPR050330">
    <property type="entry name" value="Bact_OuterMem_StrucFunc"/>
</dbReference>
<dbReference type="AlphaFoldDB" id="A0A5R8KB16"/>
<keyword evidence="8" id="KW-1185">Reference proteome</keyword>
<dbReference type="GO" id="GO:0009279">
    <property type="term" value="C:cell outer membrane"/>
    <property type="evidence" value="ECO:0007669"/>
    <property type="project" value="UniProtKB-SubCell"/>
</dbReference>
<evidence type="ECO:0000259" key="6">
    <source>
        <dbReference type="PROSITE" id="PS51123"/>
    </source>
</evidence>
<keyword evidence="5" id="KW-0732">Signal</keyword>
<dbReference type="InterPro" id="IPR006664">
    <property type="entry name" value="OMP_bac"/>
</dbReference>
<dbReference type="Gene3D" id="3.30.1330.60">
    <property type="entry name" value="OmpA-like domain"/>
    <property type="match status" value="1"/>
</dbReference>
<protein>
    <submittedName>
        <fullName evidence="7">OmpA family protein</fullName>
    </submittedName>
</protein>
<evidence type="ECO:0000256" key="2">
    <source>
        <dbReference type="ARBA" id="ARBA00023136"/>
    </source>
</evidence>
<dbReference type="InterPro" id="IPR006665">
    <property type="entry name" value="OmpA-like"/>
</dbReference>
<evidence type="ECO:0000256" key="5">
    <source>
        <dbReference type="SAM" id="SignalP"/>
    </source>
</evidence>
<evidence type="ECO:0000313" key="8">
    <source>
        <dbReference type="Proteomes" id="UP000306196"/>
    </source>
</evidence>
<dbReference type="PRINTS" id="PR01021">
    <property type="entry name" value="OMPADOMAIN"/>
</dbReference>
<dbReference type="PROSITE" id="PS51123">
    <property type="entry name" value="OMPA_2"/>
    <property type="match status" value="1"/>
</dbReference>
<evidence type="ECO:0000256" key="3">
    <source>
        <dbReference type="ARBA" id="ARBA00023237"/>
    </source>
</evidence>
<feature type="domain" description="OmpA-like" evidence="6">
    <location>
        <begin position="217"/>
        <end position="332"/>
    </location>
</feature>
<organism evidence="7 8">
    <name type="scientific">Phragmitibacter flavus</name>
    <dbReference type="NCBI Taxonomy" id="2576071"/>
    <lineage>
        <taxon>Bacteria</taxon>
        <taxon>Pseudomonadati</taxon>
        <taxon>Verrucomicrobiota</taxon>
        <taxon>Verrucomicrobiia</taxon>
        <taxon>Verrucomicrobiales</taxon>
        <taxon>Verrucomicrobiaceae</taxon>
        <taxon>Phragmitibacter</taxon>
    </lineage>
</organism>
<accession>A0A5R8KB16</accession>
<dbReference type="EMBL" id="VAUV01000013">
    <property type="protein sequence ID" value="TLD69504.1"/>
    <property type="molecule type" value="Genomic_DNA"/>
</dbReference>
<gene>
    <name evidence="7" type="ORF">FEM03_17870</name>
</gene>
<reference evidence="7 8" key="1">
    <citation type="submission" date="2019-05" db="EMBL/GenBank/DDBJ databases">
        <title>Verrucobacter flavum gen. nov., sp. nov. a new member of the family Verrucomicrobiaceae.</title>
        <authorList>
            <person name="Szuroczki S."/>
            <person name="Abbaszade G."/>
            <person name="Szabo A."/>
            <person name="Felfoldi T."/>
            <person name="Schumann P."/>
            <person name="Boka K."/>
            <person name="Keki Z."/>
            <person name="Toumi M."/>
            <person name="Toth E."/>
        </authorList>
    </citation>
    <scope>NUCLEOTIDE SEQUENCE [LARGE SCALE GENOMIC DNA]</scope>
    <source>
        <strain evidence="7 8">MG-N-17</strain>
    </source>
</reference>
<dbReference type="CDD" id="cd07185">
    <property type="entry name" value="OmpA_C-like"/>
    <property type="match status" value="1"/>
</dbReference>
<dbReference type="PANTHER" id="PTHR30329">
    <property type="entry name" value="STATOR ELEMENT OF FLAGELLAR MOTOR COMPLEX"/>
    <property type="match status" value="1"/>
</dbReference>
<keyword evidence="3" id="KW-0998">Cell outer membrane</keyword>
<evidence type="ECO:0000313" key="7">
    <source>
        <dbReference type="EMBL" id="TLD69504.1"/>
    </source>
</evidence>
<keyword evidence="2 4" id="KW-0472">Membrane</keyword>